<evidence type="ECO:0000256" key="1">
    <source>
        <dbReference type="SAM" id="Phobius"/>
    </source>
</evidence>
<reference evidence="2" key="1">
    <citation type="journal article" date="2015" name="Sci. Rep.">
        <title>Tissue- and time-dependent transcription in Ixodes ricinus salivary glands and midguts when blood feeding on the vertebrate host.</title>
        <authorList>
            <person name="Kotsyfakis M."/>
            <person name="Schwarz A."/>
            <person name="Erhart J."/>
            <person name="Ribeiro J.M."/>
        </authorList>
    </citation>
    <scope>NUCLEOTIDE SEQUENCE</scope>
    <source>
        <tissue evidence="2">Salivary gland and midgut</tissue>
    </source>
</reference>
<protein>
    <submittedName>
        <fullName evidence="2">Putative thioredoxin-like protein</fullName>
    </submittedName>
</protein>
<proteinExistence type="evidence at transcript level"/>
<keyword evidence="1" id="KW-0472">Membrane</keyword>
<dbReference type="AlphaFoldDB" id="V5HPU6"/>
<dbReference type="PROSITE" id="PS51257">
    <property type="entry name" value="PROKAR_LIPOPROTEIN"/>
    <property type="match status" value="1"/>
</dbReference>
<evidence type="ECO:0000313" key="2">
    <source>
        <dbReference type="EMBL" id="JAB80044.1"/>
    </source>
</evidence>
<feature type="transmembrane region" description="Helical" evidence="1">
    <location>
        <begin position="89"/>
        <end position="113"/>
    </location>
</feature>
<feature type="transmembrane region" description="Helical" evidence="1">
    <location>
        <begin position="21"/>
        <end position="44"/>
    </location>
</feature>
<organism evidence="2">
    <name type="scientific">Ixodes ricinus</name>
    <name type="common">Common tick</name>
    <name type="synonym">Acarus ricinus</name>
    <dbReference type="NCBI Taxonomy" id="34613"/>
    <lineage>
        <taxon>Eukaryota</taxon>
        <taxon>Metazoa</taxon>
        <taxon>Ecdysozoa</taxon>
        <taxon>Arthropoda</taxon>
        <taxon>Chelicerata</taxon>
        <taxon>Arachnida</taxon>
        <taxon>Acari</taxon>
        <taxon>Parasitiformes</taxon>
        <taxon>Ixodida</taxon>
        <taxon>Ixodoidea</taxon>
        <taxon>Ixodidae</taxon>
        <taxon>Ixodinae</taxon>
        <taxon>Ixodes</taxon>
    </lineage>
</organism>
<keyword evidence="1" id="KW-0812">Transmembrane</keyword>
<dbReference type="EMBL" id="GANP01004424">
    <property type="protein sequence ID" value="JAB80044.1"/>
    <property type="molecule type" value="mRNA"/>
</dbReference>
<accession>V5HPU6</accession>
<sequence length="190" mass="21090">MALVTRTEVRQLLHPHYLVNLVLASCYLLLRLVPPFCTVLFPTGRTATLDFRETEVLTFLAVIVLFRTRKLGVARLVPYLSTACMYTKVANLLLFFLLGPPVWAFLVTSVRFLSSCSFSCCRSRRTTGPTTWSNFHASTTARGAGARPPRLLAGCLSTRSGAPPASTWRPCSPSWRPSTRWTTCASASWT</sequence>
<name>V5HPU6_IXORI</name>
<keyword evidence="1" id="KW-1133">Transmembrane helix</keyword>